<dbReference type="Pfam" id="PF08447">
    <property type="entry name" value="PAS_3"/>
    <property type="match status" value="1"/>
</dbReference>
<dbReference type="SUPFAM" id="SSF55785">
    <property type="entry name" value="PYP-like sensor domain (PAS domain)"/>
    <property type="match status" value="1"/>
</dbReference>
<dbReference type="Pfam" id="PF01590">
    <property type="entry name" value="GAF"/>
    <property type="match status" value="1"/>
</dbReference>
<dbReference type="InterPro" id="IPR000160">
    <property type="entry name" value="GGDEF_dom"/>
</dbReference>
<dbReference type="PANTHER" id="PTHR33121:SF70">
    <property type="entry name" value="SIGNALING PROTEIN YKOW"/>
    <property type="match status" value="1"/>
</dbReference>
<dbReference type="EMBL" id="DYZA01000190">
    <property type="protein sequence ID" value="HJD97855.1"/>
    <property type="molecule type" value="Genomic_DNA"/>
</dbReference>
<dbReference type="InterPro" id="IPR001633">
    <property type="entry name" value="EAL_dom"/>
</dbReference>
<dbReference type="SMART" id="SM00065">
    <property type="entry name" value="GAF"/>
    <property type="match status" value="1"/>
</dbReference>
<dbReference type="Proteomes" id="UP000698963">
    <property type="component" value="Unassembled WGS sequence"/>
</dbReference>
<feature type="domain" description="GGDEF" evidence="2">
    <location>
        <begin position="580"/>
        <end position="712"/>
    </location>
</feature>
<proteinExistence type="predicted"/>
<dbReference type="InterPro" id="IPR035965">
    <property type="entry name" value="PAS-like_dom_sf"/>
</dbReference>
<dbReference type="RefSeq" id="WP_304122919.1">
    <property type="nucleotide sequence ID" value="NZ_DYZA01000190.1"/>
</dbReference>
<protein>
    <submittedName>
        <fullName evidence="3">EAL domain-containing protein</fullName>
    </submittedName>
</protein>
<dbReference type="InterPro" id="IPR029787">
    <property type="entry name" value="Nucleotide_cyclase"/>
</dbReference>
<dbReference type="InterPro" id="IPR050706">
    <property type="entry name" value="Cyclic-di-GMP_PDE-like"/>
</dbReference>
<evidence type="ECO:0000259" key="2">
    <source>
        <dbReference type="PROSITE" id="PS50887"/>
    </source>
</evidence>
<dbReference type="InterPro" id="IPR003018">
    <property type="entry name" value="GAF"/>
</dbReference>
<evidence type="ECO:0000259" key="1">
    <source>
        <dbReference type="PROSITE" id="PS50883"/>
    </source>
</evidence>
<accession>A0A921AXT6</accession>
<dbReference type="Gene3D" id="3.20.20.450">
    <property type="entry name" value="EAL domain"/>
    <property type="match status" value="1"/>
</dbReference>
<dbReference type="SUPFAM" id="SSF55073">
    <property type="entry name" value="Nucleotide cyclase"/>
    <property type="match status" value="2"/>
</dbReference>
<organism evidence="3 4">
    <name type="scientific">Mailhella massiliensis</name>
    <dbReference type="NCBI Taxonomy" id="1903261"/>
    <lineage>
        <taxon>Bacteria</taxon>
        <taxon>Pseudomonadati</taxon>
        <taxon>Thermodesulfobacteriota</taxon>
        <taxon>Desulfovibrionia</taxon>
        <taxon>Desulfovibrionales</taxon>
        <taxon>Desulfovibrionaceae</taxon>
        <taxon>Mailhella</taxon>
    </lineage>
</organism>
<dbReference type="Pfam" id="PF00990">
    <property type="entry name" value="GGDEF"/>
    <property type="match status" value="2"/>
</dbReference>
<dbReference type="SMART" id="SM00267">
    <property type="entry name" value="GGDEF"/>
    <property type="match status" value="1"/>
</dbReference>
<reference evidence="3" key="1">
    <citation type="journal article" date="2021" name="PeerJ">
        <title>Extensive microbial diversity within the chicken gut microbiome revealed by metagenomics and culture.</title>
        <authorList>
            <person name="Gilroy R."/>
            <person name="Ravi A."/>
            <person name="Getino M."/>
            <person name="Pursley I."/>
            <person name="Horton D.L."/>
            <person name="Alikhan N.F."/>
            <person name="Baker D."/>
            <person name="Gharbi K."/>
            <person name="Hall N."/>
            <person name="Watson M."/>
            <person name="Adriaenssens E.M."/>
            <person name="Foster-Nyarko E."/>
            <person name="Jarju S."/>
            <person name="Secka A."/>
            <person name="Antonio M."/>
            <person name="Oren A."/>
            <person name="Chaudhuri R.R."/>
            <person name="La Ragione R."/>
            <person name="Hildebrand F."/>
            <person name="Pallen M.J."/>
        </authorList>
    </citation>
    <scope>NUCLEOTIDE SEQUENCE</scope>
    <source>
        <strain evidence="3">ChiGjej2B2-19336</strain>
    </source>
</reference>
<gene>
    <name evidence="3" type="ORF">K8W16_09445</name>
</gene>
<dbReference type="CDD" id="cd01949">
    <property type="entry name" value="GGDEF"/>
    <property type="match status" value="1"/>
</dbReference>
<feature type="domain" description="EAL" evidence="1">
    <location>
        <begin position="721"/>
        <end position="975"/>
    </location>
</feature>
<dbReference type="Pfam" id="PF00563">
    <property type="entry name" value="EAL"/>
    <property type="match status" value="1"/>
</dbReference>
<dbReference type="Gene3D" id="3.30.450.20">
    <property type="entry name" value="PAS domain"/>
    <property type="match status" value="1"/>
</dbReference>
<reference evidence="3" key="2">
    <citation type="submission" date="2021-09" db="EMBL/GenBank/DDBJ databases">
        <authorList>
            <person name="Gilroy R."/>
        </authorList>
    </citation>
    <scope>NUCLEOTIDE SEQUENCE</scope>
    <source>
        <strain evidence="3">ChiGjej2B2-19336</strain>
    </source>
</reference>
<dbReference type="Gene3D" id="3.30.450.40">
    <property type="match status" value="1"/>
</dbReference>
<dbReference type="SUPFAM" id="SSF141868">
    <property type="entry name" value="EAL domain-like"/>
    <property type="match status" value="1"/>
</dbReference>
<dbReference type="InterPro" id="IPR035919">
    <property type="entry name" value="EAL_sf"/>
</dbReference>
<evidence type="ECO:0000313" key="4">
    <source>
        <dbReference type="Proteomes" id="UP000698963"/>
    </source>
</evidence>
<feature type="domain" description="GGDEF" evidence="2">
    <location>
        <begin position="278"/>
        <end position="398"/>
    </location>
</feature>
<dbReference type="InterPro" id="IPR013655">
    <property type="entry name" value="PAS_fold_3"/>
</dbReference>
<dbReference type="Gene3D" id="3.30.70.270">
    <property type="match status" value="2"/>
</dbReference>
<dbReference type="NCBIfam" id="TIGR00254">
    <property type="entry name" value="GGDEF"/>
    <property type="match status" value="1"/>
</dbReference>
<dbReference type="InterPro" id="IPR043128">
    <property type="entry name" value="Rev_trsase/Diguanyl_cyclase"/>
</dbReference>
<dbReference type="SMART" id="SM00052">
    <property type="entry name" value="EAL"/>
    <property type="match status" value="1"/>
</dbReference>
<dbReference type="CDD" id="cd01948">
    <property type="entry name" value="EAL"/>
    <property type="match status" value="1"/>
</dbReference>
<dbReference type="PROSITE" id="PS50883">
    <property type="entry name" value="EAL"/>
    <property type="match status" value="1"/>
</dbReference>
<dbReference type="PROSITE" id="PS50887">
    <property type="entry name" value="GGDEF"/>
    <property type="match status" value="2"/>
</dbReference>
<sequence length="985" mass="114242">EQEYVHKKCYEVLQGADRPCEFCNNSCLNEKKFISWVHKNLVMNKNFLIKDSKFFYEGRNYRIEIAVDIDDDIVAKKSYMYTKNEIVINECLQYIVSTTDPDESLHAILACIGRSFRCDRAYIFELHGSCASNTYEWCREGVHPQKDILQEMSLGSLRWWLDIFEEKKGVLIKDIEEIRTSHPTSYAILKPQDIRTLAAAPLRMGDRVIGFIGVDNPDRDRLYHISALLQVLGYFMVSLLRRRNLLKRLNAMSFHDSLTGAFNRNALFDRYGEPWKGDSLGVIFCDVTGLKQVNDVMGHRGGDELIRHCYELIHGALRVADIFRSGGDEFIVVFENIREKDFLKKVRRLQKSVREDRHHIAVGYAWSDRRPIELEELISRADTVMYHDKRRYYALNRRVPGVERRGVEREGISPRPDSTFYQFINSTYCDIEMFFNSIAMQNTTSYFYFGDMQKDIFYISDNMRDEFGFAGNIVPGFLQDWGRRIVTGRERELYRQEHDSMIREKREFHDLRYRVRTADGRSVWVRYYGLMKWSKDRSVPLFFSGRVTHQDENFVVDPISNFPREGILFRILDEARKNGSAISAIGFSLNNFVEINSTRGRACGDNLIRSISRELVEELADKLTFYRLEGMRFIAVIDSLCHDGKKELVEKIRGLVAARYSIFGVPIQEPCSFALLEYRGEVIMPEDFLERAVSLIRIAKHEPQQDYVEYSRSNIEKSKRLSNMALALNHDVLHGMNNFRVVVQPIVAADTGKMVGGETLLRWRFEGEDIPPATFIPLLEKNSMIHAVGRWVFDQAVCTCLRIRAYRDSFYLSFNVSLHQMADEHFPEAMEQTLTKYNLDGSQLVAEVTESCMDADTENLRRFADMCNKKGIRIALDDFGSGYSSFRMLLQYPTDIIKIDRSILEEMTASDEKMNFISSIVYACHKFGKKVCMEGVETMEQNRLIKDSGCDMIQGFYYHYPLELERIYQILSMEAPAAAEAPAAV</sequence>
<dbReference type="PANTHER" id="PTHR33121">
    <property type="entry name" value="CYCLIC DI-GMP PHOSPHODIESTERASE PDEF"/>
    <property type="match status" value="1"/>
</dbReference>
<name>A0A921AXT6_9BACT</name>
<dbReference type="GO" id="GO:0071111">
    <property type="term" value="F:cyclic-guanylate-specific phosphodiesterase activity"/>
    <property type="evidence" value="ECO:0007669"/>
    <property type="project" value="InterPro"/>
</dbReference>
<dbReference type="AlphaFoldDB" id="A0A921AXT6"/>
<feature type="non-terminal residue" evidence="3">
    <location>
        <position position="1"/>
    </location>
</feature>
<dbReference type="SUPFAM" id="SSF55781">
    <property type="entry name" value="GAF domain-like"/>
    <property type="match status" value="1"/>
</dbReference>
<comment type="caution">
    <text evidence="3">The sequence shown here is derived from an EMBL/GenBank/DDBJ whole genome shotgun (WGS) entry which is preliminary data.</text>
</comment>
<evidence type="ECO:0000313" key="3">
    <source>
        <dbReference type="EMBL" id="HJD97855.1"/>
    </source>
</evidence>
<dbReference type="InterPro" id="IPR029016">
    <property type="entry name" value="GAF-like_dom_sf"/>
</dbReference>